<dbReference type="EMBL" id="JABANP010000429">
    <property type="protein sequence ID" value="KAF4682471.1"/>
    <property type="molecule type" value="Genomic_DNA"/>
</dbReference>
<comment type="caution">
    <text evidence="3">The sequence shown here is derived from an EMBL/GenBank/DDBJ whole genome shotgun (WGS) entry which is preliminary data.</text>
</comment>
<evidence type="ECO:0000313" key="4">
    <source>
        <dbReference type="Proteomes" id="UP000541610"/>
    </source>
</evidence>
<dbReference type="AlphaFoldDB" id="A0A7J6NHD9"/>
<organism evidence="3 4">
    <name type="scientific">Perkinsus olseni</name>
    <name type="common">Perkinsus atlanticus</name>
    <dbReference type="NCBI Taxonomy" id="32597"/>
    <lineage>
        <taxon>Eukaryota</taxon>
        <taxon>Sar</taxon>
        <taxon>Alveolata</taxon>
        <taxon>Perkinsozoa</taxon>
        <taxon>Perkinsea</taxon>
        <taxon>Perkinsida</taxon>
        <taxon>Perkinsidae</taxon>
        <taxon>Perkinsus</taxon>
    </lineage>
</organism>
<reference evidence="3 4" key="1">
    <citation type="submission" date="2020-04" db="EMBL/GenBank/DDBJ databases">
        <title>Perkinsus olseni comparative genomics.</title>
        <authorList>
            <person name="Bogema D.R."/>
        </authorList>
    </citation>
    <scope>NUCLEOTIDE SEQUENCE [LARGE SCALE GENOMIC DNA]</scope>
    <source>
        <strain evidence="3">00978-12</strain>
    </source>
</reference>
<feature type="coiled-coil region" evidence="1">
    <location>
        <begin position="59"/>
        <end position="114"/>
    </location>
</feature>
<gene>
    <name evidence="3" type="ORF">FOZ60_010473</name>
</gene>
<proteinExistence type="predicted"/>
<feature type="region of interest" description="Disordered" evidence="2">
    <location>
        <begin position="229"/>
        <end position="255"/>
    </location>
</feature>
<protein>
    <submittedName>
        <fullName evidence="3">Uncharacterized protein</fullName>
    </submittedName>
</protein>
<dbReference type="Proteomes" id="UP000541610">
    <property type="component" value="Unassembled WGS sequence"/>
</dbReference>
<sequence length="359" mass="39921">MAIDLTINEGTQNRRDSADSTAAVSAVIVCSKCKGQLRSDITDEETELRQSALEAYAKKEQLKADRQSHLSNIRKGEQRNQELQDRLARVASECSRIEREHARDEAKLDEMSRTISRNIERTTGAAKLIDNLECQRIVQTAWKQTADAFGEVSQDDVIAMAAAHRATKDMLQSIRNAALANDKDRVERVVGFVLSAVDDRRTEERETHRRVQEKRRAIQCKMEELQQLRSRNARNSHKARARVDKVGDRQNKRVKKSLHPIGKGASLARAKKQKIIDLDEDGLEAIPGDALMCCVMSLSSNVPAKGVPGAVSQGGAVPKFNFTQYIANGTLYGTIVESQESEKCLADIEKSLRVTEGAP</sequence>
<feature type="compositionally biased region" description="Basic and acidic residues" evidence="2">
    <location>
        <begin position="241"/>
        <end position="251"/>
    </location>
</feature>
<feature type="compositionally biased region" description="Basic residues" evidence="2">
    <location>
        <begin position="231"/>
        <end position="240"/>
    </location>
</feature>
<evidence type="ECO:0000256" key="1">
    <source>
        <dbReference type="SAM" id="Coils"/>
    </source>
</evidence>
<evidence type="ECO:0000313" key="3">
    <source>
        <dbReference type="EMBL" id="KAF4682471.1"/>
    </source>
</evidence>
<accession>A0A7J6NHD9</accession>
<evidence type="ECO:0000256" key="2">
    <source>
        <dbReference type="SAM" id="MobiDB-lite"/>
    </source>
</evidence>
<dbReference type="OrthoDB" id="8062037at2759"/>
<name>A0A7J6NHD9_PEROL</name>
<keyword evidence="1" id="KW-0175">Coiled coil</keyword>